<evidence type="ECO:0000313" key="1">
    <source>
        <dbReference type="EMBL" id="GAH85446.1"/>
    </source>
</evidence>
<proteinExistence type="predicted"/>
<evidence type="ECO:0008006" key="2">
    <source>
        <dbReference type="Google" id="ProtNLM"/>
    </source>
</evidence>
<gene>
    <name evidence="1" type="ORF">S03H2_56098</name>
</gene>
<feature type="non-terminal residue" evidence="1">
    <location>
        <position position="179"/>
    </location>
</feature>
<comment type="caution">
    <text evidence="1">The sequence shown here is derived from an EMBL/GenBank/DDBJ whole genome shotgun (WGS) entry which is preliminary data.</text>
</comment>
<sequence length="179" mass="20320">MKRVKGSTHLTIELAEIVFSISSSDCFIDRLEWGENYQNFFSKKEGEVFIHTHYNEIPTFEFTKNDLVFHSGKIWSLYRWQGKYIFSLKSPTLGPAPYRVAVFESNFCRGEIYSQVFEYQGSTGNLSLPNPLEYPLSDVLMVCLLSQGYGLMLHACGVEDDALGYLFLGNSTHGKSTIA</sequence>
<accession>X1ISN5</accession>
<name>X1ISN5_9ZZZZ</name>
<dbReference type="EMBL" id="BARU01035878">
    <property type="protein sequence ID" value="GAH85446.1"/>
    <property type="molecule type" value="Genomic_DNA"/>
</dbReference>
<dbReference type="AlphaFoldDB" id="X1ISN5"/>
<protein>
    <recommendedName>
        <fullName evidence="2">Phosphoenolpyruvate carboxykinase (ATP)</fullName>
    </recommendedName>
</protein>
<reference evidence="1" key="1">
    <citation type="journal article" date="2014" name="Front. Microbiol.">
        <title>High frequency of phylogenetically diverse reductive dehalogenase-homologous genes in deep subseafloor sedimentary metagenomes.</title>
        <authorList>
            <person name="Kawai M."/>
            <person name="Futagami T."/>
            <person name="Toyoda A."/>
            <person name="Takaki Y."/>
            <person name="Nishi S."/>
            <person name="Hori S."/>
            <person name="Arai W."/>
            <person name="Tsubouchi T."/>
            <person name="Morono Y."/>
            <person name="Uchiyama I."/>
            <person name="Ito T."/>
            <person name="Fujiyama A."/>
            <person name="Inagaki F."/>
            <person name="Takami H."/>
        </authorList>
    </citation>
    <scope>NUCLEOTIDE SEQUENCE</scope>
    <source>
        <strain evidence="1">Expedition CK06-06</strain>
    </source>
</reference>
<organism evidence="1">
    <name type="scientific">marine sediment metagenome</name>
    <dbReference type="NCBI Taxonomy" id="412755"/>
    <lineage>
        <taxon>unclassified sequences</taxon>
        <taxon>metagenomes</taxon>
        <taxon>ecological metagenomes</taxon>
    </lineage>
</organism>